<evidence type="ECO:0000256" key="1">
    <source>
        <dbReference type="SAM" id="SignalP"/>
    </source>
</evidence>
<feature type="signal peptide" evidence="1">
    <location>
        <begin position="1"/>
        <end position="22"/>
    </location>
</feature>
<comment type="caution">
    <text evidence="2">The sequence shown here is derived from an EMBL/GenBank/DDBJ whole genome shotgun (WGS) entry which is preliminary data.</text>
</comment>
<evidence type="ECO:0000313" key="3">
    <source>
        <dbReference type="Proteomes" id="UP000749740"/>
    </source>
</evidence>
<keyword evidence="1" id="KW-0732">Signal</keyword>
<dbReference type="AlphaFoldDB" id="A0A9Q3M819"/>
<organism evidence="2 3">
    <name type="scientific">Rhizobium lentis</name>
    <dbReference type="NCBI Taxonomy" id="1138194"/>
    <lineage>
        <taxon>Bacteria</taxon>
        <taxon>Pseudomonadati</taxon>
        <taxon>Pseudomonadota</taxon>
        <taxon>Alphaproteobacteria</taxon>
        <taxon>Hyphomicrobiales</taxon>
        <taxon>Rhizobiaceae</taxon>
        <taxon>Rhizobium/Agrobacterium group</taxon>
        <taxon>Rhizobium</taxon>
    </lineage>
</organism>
<feature type="chain" id="PRO_5040337326" description="Lipoprotein" evidence="1">
    <location>
        <begin position="23"/>
        <end position="64"/>
    </location>
</feature>
<evidence type="ECO:0008006" key="4">
    <source>
        <dbReference type="Google" id="ProtNLM"/>
    </source>
</evidence>
<accession>A0A9Q3M819</accession>
<sequence>MTRFLAFVVTGTLVSLVTILSACTSSGNLDYTSSIDGGYYHEARPLNPACANGFRPSDGRSCSY</sequence>
<dbReference type="RefSeq" id="WP_311043452.1">
    <property type="nucleotide sequence ID" value="NZ_JABDXQ010000003.1"/>
</dbReference>
<dbReference type="EMBL" id="JABDYC010000001">
    <property type="protein sequence ID" value="MBX5022259.1"/>
    <property type="molecule type" value="Genomic_DNA"/>
</dbReference>
<gene>
    <name evidence="2" type="ORF">HJB63_06655</name>
</gene>
<name>A0A9Q3M819_9HYPH</name>
<protein>
    <recommendedName>
        <fullName evidence="4">Lipoprotein</fullName>
    </recommendedName>
</protein>
<dbReference type="Proteomes" id="UP000749740">
    <property type="component" value="Unassembled WGS sequence"/>
</dbReference>
<proteinExistence type="predicted"/>
<evidence type="ECO:0000313" key="2">
    <source>
        <dbReference type="EMBL" id="MBX5022259.1"/>
    </source>
</evidence>
<reference evidence="2" key="1">
    <citation type="submission" date="2020-04" db="EMBL/GenBank/DDBJ databases">
        <title>Global-level population genomics: horizontal gene transfer, symbiosis and evolution in Rhizobia.</title>
        <authorList>
            <person name="Gai Y."/>
        </authorList>
    </citation>
    <scope>NUCLEOTIDE SEQUENCE</scope>
    <source>
        <strain evidence="2">BLR57</strain>
    </source>
</reference>
<dbReference type="PROSITE" id="PS51257">
    <property type="entry name" value="PROKAR_LIPOPROTEIN"/>
    <property type="match status" value="1"/>
</dbReference>